<dbReference type="Pfam" id="PF02913">
    <property type="entry name" value="FAD-oxidase_C"/>
    <property type="match status" value="1"/>
</dbReference>
<keyword evidence="5" id="KW-0560">Oxidoreductase</keyword>
<dbReference type="Gene3D" id="3.30.70.2740">
    <property type="match status" value="1"/>
</dbReference>
<dbReference type="EMBL" id="LT598469">
    <property type="protein sequence ID" value="SCV01383.1"/>
    <property type="molecule type" value="Genomic_DNA"/>
</dbReference>
<dbReference type="OrthoDB" id="7786253at2759"/>
<dbReference type="InterPro" id="IPR016166">
    <property type="entry name" value="FAD-bd_PCMH"/>
</dbReference>
<dbReference type="InterPro" id="IPR016169">
    <property type="entry name" value="FAD-bd_PCMH_sub2"/>
</dbReference>
<evidence type="ECO:0000256" key="7">
    <source>
        <dbReference type="ARBA" id="ARBA00051436"/>
    </source>
</evidence>
<evidence type="ECO:0000313" key="10">
    <source>
        <dbReference type="EMBL" id="SCV01383.1"/>
    </source>
</evidence>
<protein>
    <recommendedName>
        <fullName evidence="6">D-lactate dehydrogenase (cytochrome)</fullName>
        <ecNumber evidence="6">1.1.2.4</ecNumber>
    </recommendedName>
    <alternativeName>
        <fullName evidence="8">D-lactate ferricytochrome C oxidoreductase</fullName>
    </alternativeName>
</protein>
<evidence type="ECO:0000256" key="2">
    <source>
        <dbReference type="ARBA" id="ARBA00008000"/>
    </source>
</evidence>
<organism evidence="10 11">
    <name type="scientific">Lachancea mirantina</name>
    <dbReference type="NCBI Taxonomy" id="1230905"/>
    <lineage>
        <taxon>Eukaryota</taxon>
        <taxon>Fungi</taxon>
        <taxon>Dikarya</taxon>
        <taxon>Ascomycota</taxon>
        <taxon>Saccharomycotina</taxon>
        <taxon>Saccharomycetes</taxon>
        <taxon>Saccharomycetales</taxon>
        <taxon>Saccharomycetaceae</taxon>
        <taxon>Lachancea</taxon>
    </lineage>
</organism>
<evidence type="ECO:0000256" key="1">
    <source>
        <dbReference type="ARBA" id="ARBA00001974"/>
    </source>
</evidence>
<dbReference type="PROSITE" id="PS51387">
    <property type="entry name" value="FAD_PCMH"/>
    <property type="match status" value="1"/>
</dbReference>
<dbReference type="InterPro" id="IPR006094">
    <property type="entry name" value="Oxid_FAD_bind_N"/>
</dbReference>
<evidence type="ECO:0000256" key="5">
    <source>
        <dbReference type="ARBA" id="ARBA00023002"/>
    </source>
</evidence>
<dbReference type="EC" id="1.1.2.4" evidence="6"/>
<dbReference type="GO" id="GO:0005739">
    <property type="term" value="C:mitochondrion"/>
    <property type="evidence" value="ECO:0007669"/>
    <property type="project" value="TreeGrafter"/>
</dbReference>
<evidence type="ECO:0000259" key="9">
    <source>
        <dbReference type="PROSITE" id="PS51387"/>
    </source>
</evidence>
<comment type="similarity">
    <text evidence="2">Belongs to the FAD-binding oxidoreductase/transferase type 4 family.</text>
</comment>
<keyword evidence="4" id="KW-0274">FAD</keyword>
<comment type="catalytic activity">
    <reaction evidence="7">
        <text>(R)-lactate + 2 Fe(III)-[cytochrome c] = 2 Fe(II)-[cytochrome c] + pyruvate + 2 H(+)</text>
        <dbReference type="Rhea" id="RHEA:13521"/>
        <dbReference type="Rhea" id="RHEA-COMP:10350"/>
        <dbReference type="Rhea" id="RHEA-COMP:14399"/>
        <dbReference type="ChEBI" id="CHEBI:15361"/>
        <dbReference type="ChEBI" id="CHEBI:15378"/>
        <dbReference type="ChEBI" id="CHEBI:16004"/>
        <dbReference type="ChEBI" id="CHEBI:29033"/>
        <dbReference type="ChEBI" id="CHEBI:29034"/>
        <dbReference type="EC" id="1.1.2.4"/>
    </reaction>
</comment>
<dbReference type="GO" id="GO:0004458">
    <property type="term" value="F:D-lactate dehydrogenase (cytochrome) activity"/>
    <property type="evidence" value="ECO:0007669"/>
    <property type="project" value="UniProtKB-EC"/>
</dbReference>
<comment type="cofactor">
    <cofactor evidence="1">
        <name>FAD</name>
        <dbReference type="ChEBI" id="CHEBI:57692"/>
    </cofactor>
</comment>
<proteinExistence type="inferred from homology"/>
<dbReference type="GO" id="GO:0071949">
    <property type="term" value="F:FAD binding"/>
    <property type="evidence" value="ECO:0007669"/>
    <property type="project" value="InterPro"/>
</dbReference>
<dbReference type="FunFam" id="1.10.45.10:FF:000001">
    <property type="entry name" value="D-lactate dehydrogenase mitochondrial"/>
    <property type="match status" value="1"/>
</dbReference>
<dbReference type="Proteomes" id="UP000191024">
    <property type="component" value="Chromosome G"/>
</dbReference>
<name>A0A1G4KAY1_9SACH</name>
<feature type="domain" description="FAD-binding PCMH-type" evidence="9">
    <location>
        <begin position="130"/>
        <end position="312"/>
    </location>
</feature>
<dbReference type="STRING" id="1230905.A0A1G4KAY1"/>
<evidence type="ECO:0000256" key="4">
    <source>
        <dbReference type="ARBA" id="ARBA00022827"/>
    </source>
</evidence>
<dbReference type="Pfam" id="PF01565">
    <property type="entry name" value="FAD_binding_4"/>
    <property type="match status" value="1"/>
</dbReference>
<dbReference type="InterPro" id="IPR016164">
    <property type="entry name" value="FAD-linked_Oxase-like_C"/>
</dbReference>
<accession>A0A1G4KAY1</accession>
<sequence>MLLQRIGRGSAVRVAKQQVFANKGGLRYQSSGNRPFLTKNKIVNISSLFIGLGLGIYAKIRWSSHDELQVFPEPSTTPLNSVGPPKYGSDADLQKCVVELRELLGKEYVRDSEAEIEHHTDNGFNPSKPQPEHKPRIIIYPGSTEQVSDAMKIISRYNIPIVPFSGGTSLEGHTYSTRQGIVMNTSRMNQIVKVNIDDLDAVLQAGVGWQQLNEHLSELEGAENLMLGCDCGPGAHVCGMVSTNASGIGATRYGSMVSNIISVTAVLADGTVIKTKRRPRKSSAGYNLTGLLAGSEGTLAIITEVTVKLQVRPAHETVVLVQFPTLKDSTNAVASLFKSGIQLNAVEFLDAGMMQCINYSDLTSKKFENYPTLLFKIAGLNKIVVTEYVKEVKKVCQNSNCRMFEFARDEVEAEELFSVRKNALYVMLDYGYNEISEDAKMWVTDFAVPLSRLASTLEQADKLMEAYPLKHLTLGHVGDGNFHLDIFYLPEQYEMCKRVVDKLAVLALENEGTCSGEHGIGFGKRAMLEDELGEATISAMRKLKMALDPKRLLNPDKVFKIDPLDSSKD</sequence>
<dbReference type="Gene3D" id="3.30.465.10">
    <property type="match status" value="1"/>
</dbReference>
<evidence type="ECO:0000313" key="11">
    <source>
        <dbReference type="Proteomes" id="UP000191024"/>
    </source>
</evidence>
<dbReference type="AlphaFoldDB" id="A0A1G4KAY1"/>
<dbReference type="GO" id="GO:0008720">
    <property type="term" value="F:D-lactate dehydrogenase (NAD+) activity"/>
    <property type="evidence" value="ECO:0007669"/>
    <property type="project" value="TreeGrafter"/>
</dbReference>
<dbReference type="InterPro" id="IPR036318">
    <property type="entry name" value="FAD-bd_PCMH-like_sf"/>
</dbReference>
<dbReference type="PANTHER" id="PTHR11748">
    <property type="entry name" value="D-LACTATE DEHYDROGENASE"/>
    <property type="match status" value="1"/>
</dbReference>
<dbReference type="InterPro" id="IPR004113">
    <property type="entry name" value="FAD-bd_oxidored_4_C"/>
</dbReference>
<keyword evidence="11" id="KW-1185">Reference proteome</keyword>
<dbReference type="GO" id="GO:1903457">
    <property type="term" value="P:lactate catabolic process"/>
    <property type="evidence" value="ECO:0007669"/>
    <property type="project" value="TreeGrafter"/>
</dbReference>
<dbReference type="SUPFAM" id="SSF55103">
    <property type="entry name" value="FAD-linked oxidases, C-terminal domain"/>
    <property type="match status" value="1"/>
</dbReference>
<dbReference type="Gene3D" id="1.10.45.10">
    <property type="entry name" value="Vanillyl-alcohol Oxidase, Chain A, domain 4"/>
    <property type="match status" value="1"/>
</dbReference>
<reference evidence="10 11" key="1">
    <citation type="submission" date="2016-03" db="EMBL/GenBank/DDBJ databases">
        <authorList>
            <person name="Devillers H."/>
        </authorList>
    </citation>
    <scope>NUCLEOTIDE SEQUENCE [LARGE SCALE GENOMIC DNA]</scope>
    <source>
        <strain evidence="10">CBS 11717</strain>
    </source>
</reference>
<evidence type="ECO:0000256" key="3">
    <source>
        <dbReference type="ARBA" id="ARBA00022630"/>
    </source>
</evidence>
<gene>
    <name evidence="10" type="ORF">LAMI_0G11144G</name>
</gene>
<dbReference type="PANTHER" id="PTHR11748:SF117">
    <property type="entry name" value="AER321WP"/>
    <property type="match status" value="1"/>
</dbReference>
<keyword evidence="3" id="KW-0285">Flavoprotein</keyword>
<dbReference type="FunFam" id="3.30.70.2740:FF:000001">
    <property type="entry name" value="D-lactate dehydrogenase mitochondrial"/>
    <property type="match status" value="1"/>
</dbReference>
<dbReference type="SUPFAM" id="SSF56176">
    <property type="entry name" value="FAD-binding/transporter-associated domain-like"/>
    <property type="match status" value="1"/>
</dbReference>
<evidence type="ECO:0000256" key="6">
    <source>
        <dbReference type="ARBA" id="ARBA00038897"/>
    </source>
</evidence>
<evidence type="ECO:0000256" key="8">
    <source>
        <dbReference type="ARBA" id="ARBA00083446"/>
    </source>
</evidence>
<dbReference type="InterPro" id="IPR016171">
    <property type="entry name" value="Vanillyl_alc_oxidase_C-sub2"/>
</dbReference>